<evidence type="ECO:0000313" key="1">
    <source>
        <dbReference type="EMBL" id="KAI3828267.1"/>
    </source>
</evidence>
<proteinExistence type="predicted"/>
<gene>
    <name evidence="1" type="ORF">L1987_02365</name>
</gene>
<protein>
    <submittedName>
        <fullName evidence="1">Uncharacterized protein</fullName>
    </submittedName>
</protein>
<comment type="caution">
    <text evidence="1">The sequence shown here is derived from an EMBL/GenBank/DDBJ whole genome shotgun (WGS) entry which is preliminary data.</text>
</comment>
<keyword evidence="2" id="KW-1185">Reference proteome</keyword>
<sequence>MIGRGKGKKGGRVDPNTPRRQTRSTTNAEPEIENRDHVEVNEPVVEPQMQSAIDTYVAKDDNDLYEYESDDSYEVRPVRKGRKGSSCKAFKDGSPPKFYGTKDTTVTHKWIRQIEAVIKISECRDDQKVKYATHSFVSEVLCWSKNLVIAMGEKAIDRMSWEELKILLIEEFCPDNEMDKLVRDFLRLEAGSMTHREYTTKFNTMARSQGQKKKNDGGWKKRITTSGITTCTTCGKNHAEECRLKSSICFKCGKAGHLALNCPIKPKCFKCGESGHRMLECPTLKINNPEPLKAKEGEASKAKSRSYTLTTQEAKTLPNVVSEELSRIPPEREVEFRIDLVPGAKPVA</sequence>
<reference evidence="1 2" key="2">
    <citation type="journal article" date="2022" name="Mol. Ecol. Resour.">
        <title>The genomes of chicory, endive, great burdock and yacon provide insights into Asteraceae paleo-polyploidization history and plant inulin production.</title>
        <authorList>
            <person name="Fan W."/>
            <person name="Wang S."/>
            <person name="Wang H."/>
            <person name="Wang A."/>
            <person name="Jiang F."/>
            <person name="Liu H."/>
            <person name="Zhao H."/>
            <person name="Xu D."/>
            <person name="Zhang Y."/>
        </authorList>
    </citation>
    <scope>NUCLEOTIDE SEQUENCE [LARGE SCALE GENOMIC DNA]</scope>
    <source>
        <strain evidence="2">cv. Yunnan</strain>
        <tissue evidence="1">Leaves</tissue>
    </source>
</reference>
<dbReference type="Proteomes" id="UP001056120">
    <property type="component" value="Linkage Group LG01"/>
</dbReference>
<dbReference type="EMBL" id="CM042018">
    <property type="protein sequence ID" value="KAI3828267.1"/>
    <property type="molecule type" value="Genomic_DNA"/>
</dbReference>
<organism evidence="1 2">
    <name type="scientific">Smallanthus sonchifolius</name>
    <dbReference type="NCBI Taxonomy" id="185202"/>
    <lineage>
        <taxon>Eukaryota</taxon>
        <taxon>Viridiplantae</taxon>
        <taxon>Streptophyta</taxon>
        <taxon>Embryophyta</taxon>
        <taxon>Tracheophyta</taxon>
        <taxon>Spermatophyta</taxon>
        <taxon>Magnoliopsida</taxon>
        <taxon>eudicotyledons</taxon>
        <taxon>Gunneridae</taxon>
        <taxon>Pentapetalae</taxon>
        <taxon>asterids</taxon>
        <taxon>campanulids</taxon>
        <taxon>Asterales</taxon>
        <taxon>Asteraceae</taxon>
        <taxon>Asteroideae</taxon>
        <taxon>Heliantheae alliance</taxon>
        <taxon>Millerieae</taxon>
        <taxon>Smallanthus</taxon>
    </lineage>
</organism>
<accession>A0ACB9K7N2</accession>
<evidence type="ECO:0000313" key="2">
    <source>
        <dbReference type="Proteomes" id="UP001056120"/>
    </source>
</evidence>
<reference evidence="2" key="1">
    <citation type="journal article" date="2022" name="Mol. Ecol. Resour.">
        <title>The genomes of chicory, endive, great burdock and yacon provide insights into Asteraceae palaeo-polyploidization history and plant inulin production.</title>
        <authorList>
            <person name="Fan W."/>
            <person name="Wang S."/>
            <person name="Wang H."/>
            <person name="Wang A."/>
            <person name="Jiang F."/>
            <person name="Liu H."/>
            <person name="Zhao H."/>
            <person name="Xu D."/>
            <person name="Zhang Y."/>
        </authorList>
    </citation>
    <scope>NUCLEOTIDE SEQUENCE [LARGE SCALE GENOMIC DNA]</scope>
    <source>
        <strain evidence="2">cv. Yunnan</strain>
    </source>
</reference>
<name>A0ACB9K7N2_9ASTR</name>